<reference evidence="1 2" key="1">
    <citation type="journal article" date="2016" name="Microb. Cell Fact.">
        <title>Dissection of exopolysaccharide biosynthesis in Kozakia baliensis.</title>
        <authorList>
            <person name="Brandt J.U."/>
            <person name="Jakob F."/>
            <person name="Behr J."/>
            <person name="Geissler A.J."/>
            <person name="Vogel R.F."/>
        </authorList>
    </citation>
    <scope>NUCLEOTIDE SEQUENCE [LARGE SCALE GENOMIC DNA]</scope>
    <source>
        <strain evidence="1 2">DSM 14400</strain>
    </source>
</reference>
<dbReference type="Proteomes" id="UP000179145">
    <property type="component" value="Chromosome"/>
</dbReference>
<dbReference type="OrthoDB" id="7272731at2"/>
<dbReference type="STRING" id="153496.A0U89_08910"/>
<sequence length="108" mass="12197">MKDTSESDDQLERIIDWMRREKALTCAGVGALCFLISLFGGHLDERITFVMEVLSVIALGFAIKYEEQPVGRTFYALILGASLIFIVMDFNLSSHLSQMRDLESFDAK</sequence>
<keyword evidence="2" id="KW-1185">Reference proteome</keyword>
<dbReference type="KEGG" id="kba:A0U89_08910"/>
<proteinExistence type="predicted"/>
<name>A0A1D8UUA1_9PROT</name>
<evidence type="ECO:0000313" key="2">
    <source>
        <dbReference type="Proteomes" id="UP000179145"/>
    </source>
</evidence>
<organism evidence="1 2">
    <name type="scientific">Kozakia baliensis</name>
    <dbReference type="NCBI Taxonomy" id="153496"/>
    <lineage>
        <taxon>Bacteria</taxon>
        <taxon>Pseudomonadati</taxon>
        <taxon>Pseudomonadota</taxon>
        <taxon>Alphaproteobacteria</taxon>
        <taxon>Acetobacterales</taxon>
        <taxon>Acetobacteraceae</taxon>
        <taxon>Kozakia</taxon>
    </lineage>
</organism>
<dbReference type="EMBL" id="CP014674">
    <property type="protein sequence ID" value="AOX17230.1"/>
    <property type="molecule type" value="Genomic_DNA"/>
</dbReference>
<protein>
    <submittedName>
        <fullName evidence="1">Uncharacterized protein</fullName>
    </submittedName>
</protein>
<dbReference type="RefSeq" id="WP_029605826.1">
    <property type="nucleotide sequence ID" value="NZ_BJVW01000001.1"/>
</dbReference>
<gene>
    <name evidence="1" type="ORF">A0U89_08910</name>
</gene>
<evidence type="ECO:0000313" key="1">
    <source>
        <dbReference type="EMBL" id="AOX17230.1"/>
    </source>
</evidence>
<dbReference type="AlphaFoldDB" id="A0A1D8UUA1"/>
<accession>A0A1D8UUA1</accession>